<accession>A0A6A4VB70</accession>
<reference evidence="3 4" key="1">
    <citation type="submission" date="2019-07" db="EMBL/GenBank/DDBJ databases">
        <title>Draft genome assembly of a fouling barnacle, Amphibalanus amphitrite (Darwin, 1854): The first reference genome for Thecostraca.</title>
        <authorList>
            <person name="Kim W."/>
        </authorList>
    </citation>
    <scope>NUCLEOTIDE SEQUENCE [LARGE SCALE GENOMIC DNA]</scope>
    <source>
        <strain evidence="3">SNU_AA5</strain>
        <tissue evidence="3">Soma without cirri and trophi</tissue>
    </source>
</reference>
<name>A0A6A4VB70_AMPAM</name>
<evidence type="ECO:0000256" key="1">
    <source>
        <dbReference type="SAM" id="Coils"/>
    </source>
</evidence>
<organism evidence="3 4">
    <name type="scientific">Amphibalanus amphitrite</name>
    <name type="common">Striped barnacle</name>
    <name type="synonym">Balanus amphitrite</name>
    <dbReference type="NCBI Taxonomy" id="1232801"/>
    <lineage>
        <taxon>Eukaryota</taxon>
        <taxon>Metazoa</taxon>
        <taxon>Ecdysozoa</taxon>
        <taxon>Arthropoda</taxon>
        <taxon>Crustacea</taxon>
        <taxon>Multicrustacea</taxon>
        <taxon>Cirripedia</taxon>
        <taxon>Thoracica</taxon>
        <taxon>Thoracicalcarea</taxon>
        <taxon>Balanomorpha</taxon>
        <taxon>Balanoidea</taxon>
        <taxon>Balanidae</taxon>
        <taxon>Amphibalaninae</taxon>
        <taxon>Amphibalanus</taxon>
    </lineage>
</organism>
<feature type="coiled-coil region" evidence="1">
    <location>
        <begin position="569"/>
        <end position="700"/>
    </location>
</feature>
<comment type="caution">
    <text evidence="3">The sequence shown here is derived from an EMBL/GenBank/DDBJ whole genome shotgun (WGS) entry which is preliminary data.</text>
</comment>
<feature type="compositionally biased region" description="Basic and acidic residues" evidence="2">
    <location>
        <begin position="274"/>
        <end position="318"/>
    </location>
</feature>
<feature type="compositionally biased region" description="Polar residues" evidence="2">
    <location>
        <begin position="121"/>
        <end position="132"/>
    </location>
</feature>
<sequence length="711" mass="80648">MEAPPAVISTDSEWYSEYIKHTDNPEIQQLERQLIESSSKQQVDQDSTKHTEDGSTQNSTASSPLKKNHLFTDTRPPPVSADDIIRSTGVTEEVAAVPRRPATAGGGGSRDGRPTRRVARVTSSVSERIQISTRERPAGAADTGSTQGAGRPAEGGQSQGVGRPAVYQDIIRSLQGLADQDVGAPPAEPPEPTARTVRLSSAVVGRPRPGPNTRPAPSAPHQKPGVKKTTPAARDDVTQRYLAFIDELIQEKQDLAGRCETLASQVAALEERHKQQLTAQRDRHREELQSCKRSMSEAERSKRQKWMEKERERIKETTARGVQPQIEQMMKQHAEETARIRQHYESVLAGGHSGQLDEIRGRLMREKEEAVATERRDAAARFERQAAEQAAQHELHSARLTAEVRELRTQLQAAGAAAAAQREEAQREAERRVREARDHAEEEFREVRRRLQDEAETKCRELRDRLAKETEAALARQREELEAAAQSRHQAELQRLKDERDARLEEVIERLEREVRRAEEGEAERSALKLRKLEEKHTLDLRALESSEERFKSKYLDCRAQLAERDEQLLELRSRVNRKDAEIAEMKQTAELMQQEQQQLGEVIESEFQSQVAELRRAADRWQQRLADAERRHQSELAEQQRLLESCRQQREADLQELHRQIKEALSAKDQKIEELSAANQLSQKKMKQLENLLDKMRLVGCRCGGGSGRN</sequence>
<evidence type="ECO:0000256" key="2">
    <source>
        <dbReference type="SAM" id="MobiDB-lite"/>
    </source>
</evidence>
<protein>
    <submittedName>
        <fullName evidence="3">Centrosomal protein</fullName>
    </submittedName>
</protein>
<evidence type="ECO:0000313" key="4">
    <source>
        <dbReference type="Proteomes" id="UP000440578"/>
    </source>
</evidence>
<dbReference type="OrthoDB" id="197735at2759"/>
<feature type="region of interest" description="Disordered" evidence="2">
    <location>
        <begin position="32"/>
        <end position="164"/>
    </location>
</feature>
<proteinExistence type="predicted"/>
<dbReference type="Proteomes" id="UP000440578">
    <property type="component" value="Unassembled WGS sequence"/>
</dbReference>
<dbReference type="PANTHER" id="PTHR31540:SF1">
    <property type="entry name" value="CENTROSOMAL PROTEIN OF 131 KDA"/>
    <property type="match status" value="1"/>
</dbReference>
<feature type="region of interest" description="Disordered" evidence="2">
    <location>
        <begin position="274"/>
        <end position="319"/>
    </location>
</feature>
<dbReference type="EMBL" id="VIIS01001914">
    <property type="protein sequence ID" value="KAF0291025.1"/>
    <property type="molecule type" value="Genomic_DNA"/>
</dbReference>
<feature type="region of interest" description="Disordered" evidence="2">
    <location>
        <begin position="176"/>
        <end position="234"/>
    </location>
</feature>
<gene>
    <name evidence="3" type="primary">Cep131_1</name>
    <name evidence="3" type="ORF">FJT64_010795</name>
</gene>
<feature type="compositionally biased region" description="Basic and acidic residues" evidence="2">
    <location>
        <begin position="421"/>
        <end position="444"/>
    </location>
</feature>
<dbReference type="GO" id="GO:0035735">
    <property type="term" value="P:intraciliary transport involved in cilium assembly"/>
    <property type="evidence" value="ECO:0007669"/>
    <property type="project" value="InterPro"/>
</dbReference>
<feature type="compositionally biased region" description="Polar residues" evidence="2">
    <location>
        <begin position="54"/>
        <end position="65"/>
    </location>
</feature>
<evidence type="ECO:0000313" key="3">
    <source>
        <dbReference type="EMBL" id="KAF0291025.1"/>
    </source>
</evidence>
<dbReference type="EMBL" id="VIIS01001914">
    <property type="protein sequence ID" value="KAF0291024.1"/>
    <property type="molecule type" value="Genomic_DNA"/>
</dbReference>
<dbReference type="PANTHER" id="PTHR31540">
    <property type="entry name" value="CENTROSOMAL PROTEIN OF 131 KDA"/>
    <property type="match status" value="1"/>
</dbReference>
<keyword evidence="1" id="KW-0175">Coiled coil</keyword>
<keyword evidence="4" id="KW-1185">Reference proteome</keyword>
<feature type="compositionally biased region" description="Polar residues" evidence="2">
    <location>
        <begin position="32"/>
        <end position="45"/>
    </location>
</feature>
<dbReference type="InterPro" id="IPR030465">
    <property type="entry name" value="CEP131"/>
</dbReference>
<dbReference type="AlphaFoldDB" id="A0A6A4VB70"/>
<feature type="compositionally biased region" description="Pro residues" evidence="2">
    <location>
        <begin position="208"/>
        <end position="218"/>
    </location>
</feature>
<feature type="region of interest" description="Disordered" evidence="2">
    <location>
        <begin position="415"/>
        <end position="444"/>
    </location>
</feature>
<dbReference type="GO" id="GO:0005929">
    <property type="term" value="C:cilium"/>
    <property type="evidence" value="ECO:0007669"/>
    <property type="project" value="GOC"/>
</dbReference>